<evidence type="ECO:0000256" key="6">
    <source>
        <dbReference type="SAM" id="SignalP"/>
    </source>
</evidence>
<evidence type="ECO:0000313" key="8">
    <source>
        <dbReference type="Proteomes" id="UP000694240"/>
    </source>
</evidence>
<protein>
    <submittedName>
        <fullName evidence="7">Plant self-incompatibility S1</fullName>
    </submittedName>
</protein>
<comment type="subcellular location">
    <subcellularLocation>
        <location evidence="1">Secreted</location>
    </subcellularLocation>
</comment>
<name>A0A8T2GR43_9BRAS</name>
<dbReference type="GO" id="GO:0060320">
    <property type="term" value="P:rejection of self pollen"/>
    <property type="evidence" value="ECO:0007669"/>
    <property type="project" value="UniProtKB-KW"/>
</dbReference>
<feature type="signal peptide" evidence="6">
    <location>
        <begin position="1"/>
        <end position="22"/>
    </location>
</feature>
<evidence type="ECO:0000256" key="2">
    <source>
        <dbReference type="ARBA" id="ARBA00005581"/>
    </source>
</evidence>
<evidence type="ECO:0000256" key="5">
    <source>
        <dbReference type="ARBA" id="ARBA00022729"/>
    </source>
</evidence>
<evidence type="ECO:0000313" key="7">
    <source>
        <dbReference type="EMBL" id="KAG7649838.1"/>
    </source>
</evidence>
<keyword evidence="3" id="KW-0713">Self-incompatibility</keyword>
<dbReference type="GO" id="GO:0005576">
    <property type="term" value="C:extracellular region"/>
    <property type="evidence" value="ECO:0007669"/>
    <property type="project" value="UniProtKB-SubCell"/>
</dbReference>
<evidence type="ECO:0000256" key="4">
    <source>
        <dbReference type="ARBA" id="ARBA00022525"/>
    </source>
</evidence>
<comment type="caution">
    <text evidence="7">The sequence shown here is derived from an EMBL/GenBank/DDBJ whole genome shotgun (WGS) entry which is preliminary data.</text>
</comment>
<dbReference type="EMBL" id="JAEFBK010000001">
    <property type="protein sequence ID" value="KAG7649838.1"/>
    <property type="molecule type" value="Genomic_DNA"/>
</dbReference>
<comment type="similarity">
    <text evidence="2">Belongs to the plant self-incompatibility (S1) protein family.</text>
</comment>
<evidence type="ECO:0000256" key="1">
    <source>
        <dbReference type="ARBA" id="ARBA00004613"/>
    </source>
</evidence>
<feature type="chain" id="PRO_5036462534" evidence="6">
    <location>
        <begin position="23"/>
        <end position="152"/>
    </location>
</feature>
<keyword evidence="8" id="KW-1185">Reference proteome</keyword>
<gene>
    <name evidence="7" type="ORF">ISN45_At01g048480</name>
</gene>
<reference evidence="7 8" key="1">
    <citation type="submission" date="2020-12" db="EMBL/GenBank/DDBJ databases">
        <title>Concerted genomic and epigenomic changes stabilize Arabidopsis allopolyploids.</title>
        <authorList>
            <person name="Chen Z."/>
        </authorList>
    </citation>
    <scope>NUCLEOTIDE SEQUENCE [LARGE SCALE GENOMIC DNA]</scope>
    <source>
        <strain evidence="7">Allo738</strain>
        <tissue evidence="7">Leaf</tissue>
    </source>
</reference>
<proteinExistence type="inferred from homology"/>
<keyword evidence="5 6" id="KW-0732">Signal</keyword>
<accession>A0A8T2GR43</accession>
<organism evidence="7 8">
    <name type="scientific">Arabidopsis thaliana x Arabidopsis arenosa</name>
    <dbReference type="NCBI Taxonomy" id="1240361"/>
    <lineage>
        <taxon>Eukaryota</taxon>
        <taxon>Viridiplantae</taxon>
        <taxon>Streptophyta</taxon>
        <taxon>Embryophyta</taxon>
        <taxon>Tracheophyta</taxon>
        <taxon>Spermatophyta</taxon>
        <taxon>Magnoliopsida</taxon>
        <taxon>eudicotyledons</taxon>
        <taxon>Gunneridae</taxon>
        <taxon>Pentapetalae</taxon>
        <taxon>rosids</taxon>
        <taxon>malvids</taxon>
        <taxon>Brassicales</taxon>
        <taxon>Brassicaceae</taxon>
        <taxon>Camelineae</taxon>
        <taxon>Arabidopsis</taxon>
    </lineage>
</organism>
<sequence length="152" mass="17865">MVSHRKLIMLVILSLLMRVALSQNGVFRIKNTNIFGWEIWPTIHVYLRNDIGRGLVLTARCYNNIKGQARDREFLPGRMTKFTEFTKSFWGGDLYSCMFHFGNKRRSFTIYKGSRDNSDKGQCRHCFWSIRPYGACALNGLTKKYDICYNWD</sequence>
<dbReference type="AlphaFoldDB" id="A0A8T2GR43"/>
<dbReference type="Proteomes" id="UP000694240">
    <property type="component" value="Chromosome 1"/>
</dbReference>
<evidence type="ECO:0000256" key="3">
    <source>
        <dbReference type="ARBA" id="ARBA00022471"/>
    </source>
</evidence>
<keyword evidence="4" id="KW-0964">Secreted</keyword>
<dbReference type="InterPro" id="IPR010264">
    <property type="entry name" value="Self-incomp_S1"/>
</dbReference>
<dbReference type="Pfam" id="PF05938">
    <property type="entry name" value="Self-incomp_S1"/>
    <property type="match status" value="1"/>
</dbReference>